<dbReference type="EMBL" id="AJGH01000008">
    <property type="protein sequence ID" value="EIC97103.1"/>
    <property type="molecule type" value="Genomic_DNA"/>
</dbReference>
<gene>
    <name evidence="3" type="ORF">HMPREF9970_0870</name>
</gene>
<evidence type="ECO:0000313" key="4">
    <source>
        <dbReference type="Proteomes" id="UP000005039"/>
    </source>
</evidence>
<evidence type="ECO:0000256" key="2">
    <source>
        <dbReference type="SAM" id="SignalP"/>
    </source>
</evidence>
<feature type="compositionally biased region" description="Low complexity" evidence="1">
    <location>
        <begin position="229"/>
        <end position="240"/>
    </location>
</feature>
<evidence type="ECO:0008006" key="5">
    <source>
        <dbReference type="Google" id="ProtNLM"/>
    </source>
</evidence>
<comment type="caution">
    <text evidence="3">The sequence shown here is derived from an EMBL/GenBank/DDBJ whole genome shotgun (WGS) entry which is preliminary data.</text>
</comment>
<accession>I0RBP5</accession>
<feature type="chain" id="PRO_5003633012" description="Cell wall-binding repeat protein" evidence="2">
    <location>
        <begin position="32"/>
        <end position="1634"/>
    </location>
</feature>
<evidence type="ECO:0000256" key="1">
    <source>
        <dbReference type="SAM" id="MobiDB-lite"/>
    </source>
</evidence>
<dbReference type="eggNOG" id="COG5263">
    <property type="taxonomic scope" value="Bacteria"/>
</dbReference>
<reference evidence="3 4" key="1">
    <citation type="submission" date="2012-03" db="EMBL/GenBank/DDBJ databases">
        <authorList>
            <person name="Durkin A.S."/>
            <person name="McCorrison J."/>
            <person name="Torralba M."/>
            <person name="Gillis M."/>
            <person name="Methe B."/>
            <person name="Sutton G."/>
            <person name="Nelson K.E."/>
        </authorList>
    </citation>
    <scope>NUCLEOTIDE SEQUENCE [LARGE SCALE GENOMIC DNA]</scope>
    <source>
        <strain evidence="3 4">F0468</strain>
    </source>
</reference>
<keyword evidence="2" id="KW-0732">Signal</keyword>
<keyword evidence="4" id="KW-1185">Reference proteome</keyword>
<dbReference type="Gene3D" id="2.10.270.10">
    <property type="entry name" value="Cholin Binding"/>
    <property type="match status" value="1"/>
</dbReference>
<protein>
    <recommendedName>
        <fullName evidence="5">Cell wall-binding repeat protein</fullName>
    </recommendedName>
</protein>
<organism evidence="3 4">
    <name type="scientific">Lachnoanaerobaculum saburreum F0468</name>
    <dbReference type="NCBI Taxonomy" id="1095750"/>
    <lineage>
        <taxon>Bacteria</taxon>
        <taxon>Bacillati</taxon>
        <taxon>Bacillota</taxon>
        <taxon>Clostridia</taxon>
        <taxon>Lachnospirales</taxon>
        <taxon>Lachnospiraceae</taxon>
        <taxon>Lachnoanaerobaculum</taxon>
    </lineage>
</organism>
<sequence>MKKRNLKNKVAVLLSASMTLAMLAPAMPVYAANSKLIFDFATKNPAVGNIVSNVEYSGSSGGTFKDVLTAANGSWRVNSSNLVGLPYWGSTDLGDSDNNFDPTKNVTNNNSSPWDVGMDLKGYRIKEWRNGKDNSTKVDRVEQPYFQNTDTAYYATLTDDGNNVASYWVTRRGKAGVYVPGVVDDPATPFKAGASISAKADVPTGYKLLNQSKADNGDGGKTIDIFDSQTPTPAANAQPPSGTAYAHANNVALDYSASQRSTINQAHNRDVVVNYRYDVDSDTKFSVNVWDVFFDGNGNEISRSKRATLTKSVLDDLGTVGGFDATKINPSGSTPARYIKKGAGNVKYFYEGAAPDYTTPVSVVFSKKQKSGGSDGDFEAENMVDANMDLPNSAGKTFNINGNDEIVGKMINQKVDVYYNYQLNPAYFTNITVQYVDENGTNITGKVIAATKDSSYPGSAPRILDAYDASQAAMPYANGNELMVKVDSTLGINHVKIPVPKLKGYKFTAGDLSIESLDPGKWNANYSPQPPVITMQSGYAESEVWQTSSAADSVVLRVIYNMDAAELVKIIPQVGMGGELKVANASGVLEDYEPSVNASHQKYVNKEAGSSASTNKVTITAEDLPQPVPNSGYLFDKWVYVDGNTEFTQSDLPKDFEIPASSNASMKFKAVFVKDPTRYNTYHLESGDGYTQLIGDPNPSLLNVDSSGNPVDVHFSDLSANTDVGVGLILTSHPFGTNYNVVWYDSNNNVVYKVDSSNSVLEQDTRAIVNGETFRVYVESNAPAVAYNPQLENGTGGTPELLNSVTGEPQIVIDSANPSPLSSAIDYVVTDENGNVVQVIPGTDLLQNGGVIANNSSSSFLTPGNKYKVYTALRGSGATVGSPIPSTNVSSTPLDVTIPVAPTPLVTADDTNQGRAMIRITPTADNTEYALVDNDGNEVYPFTTPTSTGNGDNGTIEFRNLDPDTIYHVVPRAKGSGISVADRMAAGAQLPVDTSNMGLGVSEFKVEVTTAHPGTDLISALKVDGETKQRSDFDAALSNIKKGKTVEIVAPLIDGLSNDYYTWRIVSPNGLNVSQGTGGTASSPANTRIVFTMPNGPVKLQIMYNDGVIWDPDNWTGDNASNKNIGVTIPNISVPAGSQMRITVKKDSVPANIKQTIADTLTEKYTAEYMFRIVVEQKDASGNWVEYTDPAGDIALDDVRINTGALDFSKNYMLHELATSSNAATLVKDNIGRNSSTSADPTYPGEFGQNMQAGKVYVFGYSKPLTYKVKVVDNSNNKLVASFDVPENHTVNDFASKYKNYVKTDNPDKNGITWKYVGLSSDKDSFVEYDANTRVTQDMTIYMFYSNDKDDRKKADDDLKAGIQNAKDQLAKITDPVKKAALQAAIDAAMAVLNKSNPRKATTAELKAALDALNQAVRDAGGTAYIPKDNDNNGGGGRHRGGGGSSGGGTGSAKGKSTGLRVGQDGNWELLNPAEATANPDSSKWVFNLASGGKVKGWAYLSYTYQGQTKSEWYHFGDDNTMNTGWLVDGGKWYYLSMDHNGFYGEMVKGWHFETQDNRWYYLNPNNGSMHTDWLKDGNEFYYLNPVATEQTWFYDSNTERWNYGDRGARSLGSMFQNENTPDGYHVNENGAWR</sequence>
<feature type="region of interest" description="Disordered" evidence="1">
    <location>
        <begin position="1423"/>
        <end position="1465"/>
    </location>
</feature>
<proteinExistence type="predicted"/>
<feature type="compositionally biased region" description="Gly residues" evidence="1">
    <location>
        <begin position="1442"/>
        <end position="1452"/>
    </location>
</feature>
<dbReference type="SUPFAM" id="SSF69360">
    <property type="entry name" value="Cell wall binding repeat"/>
    <property type="match status" value="1"/>
</dbReference>
<dbReference type="PATRIC" id="fig|1095750.3.peg.147"/>
<feature type="signal peptide" evidence="2">
    <location>
        <begin position="1"/>
        <end position="31"/>
    </location>
</feature>
<dbReference type="RefSeq" id="WP_008752854.1">
    <property type="nucleotide sequence ID" value="NZ_AJGH01000008.1"/>
</dbReference>
<dbReference type="Proteomes" id="UP000005039">
    <property type="component" value="Unassembled WGS sequence"/>
</dbReference>
<feature type="region of interest" description="Disordered" evidence="1">
    <location>
        <begin position="211"/>
        <end position="242"/>
    </location>
</feature>
<evidence type="ECO:0000313" key="3">
    <source>
        <dbReference type="EMBL" id="EIC97103.1"/>
    </source>
</evidence>
<name>I0RBP5_9FIRM</name>